<dbReference type="PANTHER" id="PTHR34203">
    <property type="entry name" value="METHYLTRANSFERASE, FKBM FAMILY PROTEIN"/>
    <property type="match status" value="1"/>
</dbReference>
<dbReference type="NCBIfam" id="TIGR01444">
    <property type="entry name" value="fkbM_fam"/>
    <property type="match status" value="1"/>
</dbReference>
<feature type="domain" description="Sec7/BIG1-like C-terminal" evidence="2">
    <location>
        <begin position="106"/>
        <end position="165"/>
    </location>
</feature>
<keyword evidence="4" id="KW-1185">Reference proteome</keyword>
<dbReference type="STRING" id="4072.A0A2G2Z966"/>
<comment type="caution">
    <text evidence="3">The sequence shown here is derived from an EMBL/GenBank/DDBJ whole genome shotgun (WGS) entry which is preliminary data.</text>
</comment>
<dbReference type="AlphaFoldDB" id="A0A2G2Z966"/>
<evidence type="ECO:0000259" key="2">
    <source>
        <dbReference type="Pfam" id="PF20252"/>
    </source>
</evidence>
<dbReference type="InterPro" id="IPR006342">
    <property type="entry name" value="FkbM_mtfrase"/>
</dbReference>
<feature type="domain" description="Methyltransferase FkbM" evidence="1">
    <location>
        <begin position="34"/>
        <end position="87"/>
    </location>
</feature>
<evidence type="ECO:0000259" key="1">
    <source>
        <dbReference type="Pfam" id="PF05050"/>
    </source>
</evidence>
<dbReference type="InterPro" id="IPR046455">
    <property type="entry name" value="Sec7/BIG1-like_C"/>
</dbReference>
<evidence type="ECO:0000313" key="3">
    <source>
        <dbReference type="EMBL" id="PHT78509.1"/>
    </source>
</evidence>
<name>A0A2G2Z966_CAPAN</name>
<dbReference type="InterPro" id="IPR052514">
    <property type="entry name" value="SAM-dependent_MTase"/>
</dbReference>
<dbReference type="Gene3D" id="3.40.50.150">
    <property type="entry name" value="Vaccinia Virus protein VP39"/>
    <property type="match status" value="1"/>
</dbReference>
<sequence>MVLLGTDGPSGFMEQLVGRFDNSAVLATGSKLAFKSNEEIGVQIKTIPLDEVIQETERVLLIKRDVQGWEYHVLKGASNILSRKKGQMSESSLSAQLHWIIPLGSGRRRELVARASLIIATLQAICGLGDTLLEKNLFGFFPLLSSLITYEHGSNEIQLALSDMLISSVGPILLRLC</sequence>
<dbReference type="PANTHER" id="PTHR34203:SF13">
    <property type="entry name" value="EXPRESSED PROTEIN"/>
    <property type="match status" value="1"/>
</dbReference>
<evidence type="ECO:0000313" key="4">
    <source>
        <dbReference type="Proteomes" id="UP000222542"/>
    </source>
</evidence>
<protein>
    <submittedName>
        <fullName evidence="3">Uncharacterized protein</fullName>
    </submittedName>
</protein>
<gene>
    <name evidence="3" type="ORF">T459_16561</name>
</gene>
<reference evidence="3 4" key="2">
    <citation type="journal article" date="2017" name="Genome Biol.">
        <title>New reference genome sequences of hot pepper reveal the massive evolution of plant disease-resistance genes by retroduplication.</title>
        <authorList>
            <person name="Kim S."/>
            <person name="Park J."/>
            <person name="Yeom S.I."/>
            <person name="Kim Y.M."/>
            <person name="Seo E."/>
            <person name="Kim K.T."/>
            <person name="Kim M.S."/>
            <person name="Lee J.M."/>
            <person name="Cheong K."/>
            <person name="Shin H.S."/>
            <person name="Kim S.B."/>
            <person name="Han K."/>
            <person name="Lee J."/>
            <person name="Park M."/>
            <person name="Lee H.A."/>
            <person name="Lee H.Y."/>
            <person name="Lee Y."/>
            <person name="Oh S."/>
            <person name="Lee J.H."/>
            <person name="Choi E."/>
            <person name="Choi E."/>
            <person name="Lee S.E."/>
            <person name="Jeon J."/>
            <person name="Kim H."/>
            <person name="Choi G."/>
            <person name="Song H."/>
            <person name="Lee J."/>
            <person name="Lee S.C."/>
            <person name="Kwon J.K."/>
            <person name="Lee H.Y."/>
            <person name="Koo N."/>
            <person name="Hong Y."/>
            <person name="Kim R.W."/>
            <person name="Kang W.H."/>
            <person name="Huh J.H."/>
            <person name="Kang B.C."/>
            <person name="Yang T.J."/>
            <person name="Lee Y.H."/>
            <person name="Bennetzen J.L."/>
            <person name="Choi D."/>
        </authorList>
    </citation>
    <scope>NUCLEOTIDE SEQUENCE [LARGE SCALE GENOMIC DNA]</scope>
    <source>
        <strain evidence="4">cv. CM334</strain>
    </source>
</reference>
<dbReference type="SUPFAM" id="SSF53335">
    <property type="entry name" value="S-adenosyl-L-methionine-dependent methyltransferases"/>
    <property type="match status" value="1"/>
</dbReference>
<dbReference type="GO" id="GO:0008171">
    <property type="term" value="F:O-methyltransferase activity"/>
    <property type="evidence" value="ECO:0000318"/>
    <property type="project" value="GO_Central"/>
</dbReference>
<dbReference type="InterPro" id="IPR029063">
    <property type="entry name" value="SAM-dependent_MTases_sf"/>
</dbReference>
<accession>A0A2G2Z966</accession>
<dbReference type="Proteomes" id="UP000222542">
    <property type="component" value="Unassembled WGS sequence"/>
</dbReference>
<dbReference type="Pfam" id="PF05050">
    <property type="entry name" value="Methyltransf_21"/>
    <property type="match status" value="1"/>
</dbReference>
<dbReference type="EMBL" id="AYRZ02000006">
    <property type="protein sequence ID" value="PHT78509.1"/>
    <property type="molecule type" value="Genomic_DNA"/>
</dbReference>
<organism evidence="3 4">
    <name type="scientific">Capsicum annuum</name>
    <name type="common">Capsicum pepper</name>
    <dbReference type="NCBI Taxonomy" id="4072"/>
    <lineage>
        <taxon>Eukaryota</taxon>
        <taxon>Viridiplantae</taxon>
        <taxon>Streptophyta</taxon>
        <taxon>Embryophyta</taxon>
        <taxon>Tracheophyta</taxon>
        <taxon>Spermatophyta</taxon>
        <taxon>Magnoliopsida</taxon>
        <taxon>eudicotyledons</taxon>
        <taxon>Gunneridae</taxon>
        <taxon>Pentapetalae</taxon>
        <taxon>asterids</taxon>
        <taxon>lamiids</taxon>
        <taxon>Solanales</taxon>
        <taxon>Solanaceae</taxon>
        <taxon>Solanoideae</taxon>
        <taxon>Capsiceae</taxon>
        <taxon>Capsicum</taxon>
    </lineage>
</organism>
<dbReference type="Pfam" id="PF20252">
    <property type="entry name" value="BIG2_C"/>
    <property type="match status" value="1"/>
</dbReference>
<proteinExistence type="predicted"/>
<dbReference type="Gramene" id="PHT78509">
    <property type="protein sequence ID" value="PHT78509"/>
    <property type="gene ID" value="T459_16561"/>
</dbReference>
<reference evidence="3 4" key="1">
    <citation type="journal article" date="2014" name="Nat. Genet.">
        <title>Genome sequence of the hot pepper provides insights into the evolution of pungency in Capsicum species.</title>
        <authorList>
            <person name="Kim S."/>
            <person name="Park M."/>
            <person name="Yeom S.I."/>
            <person name="Kim Y.M."/>
            <person name="Lee J.M."/>
            <person name="Lee H.A."/>
            <person name="Seo E."/>
            <person name="Choi J."/>
            <person name="Cheong K."/>
            <person name="Kim K.T."/>
            <person name="Jung K."/>
            <person name="Lee G.W."/>
            <person name="Oh S.K."/>
            <person name="Bae C."/>
            <person name="Kim S.B."/>
            <person name="Lee H.Y."/>
            <person name="Kim S.Y."/>
            <person name="Kim M.S."/>
            <person name="Kang B.C."/>
            <person name="Jo Y.D."/>
            <person name="Yang H.B."/>
            <person name="Jeong H.J."/>
            <person name="Kang W.H."/>
            <person name="Kwon J.K."/>
            <person name="Shin C."/>
            <person name="Lim J.Y."/>
            <person name="Park J.H."/>
            <person name="Huh J.H."/>
            <person name="Kim J.S."/>
            <person name="Kim B.D."/>
            <person name="Cohen O."/>
            <person name="Paran I."/>
            <person name="Suh M.C."/>
            <person name="Lee S.B."/>
            <person name="Kim Y.K."/>
            <person name="Shin Y."/>
            <person name="Noh S.J."/>
            <person name="Park J."/>
            <person name="Seo Y.S."/>
            <person name="Kwon S.Y."/>
            <person name="Kim H.A."/>
            <person name="Park J.M."/>
            <person name="Kim H.J."/>
            <person name="Choi S.B."/>
            <person name="Bosland P.W."/>
            <person name="Reeves G."/>
            <person name="Jo S.H."/>
            <person name="Lee B.W."/>
            <person name="Cho H.T."/>
            <person name="Choi H.S."/>
            <person name="Lee M.S."/>
            <person name="Yu Y."/>
            <person name="Do Choi Y."/>
            <person name="Park B.S."/>
            <person name="van Deynze A."/>
            <person name="Ashrafi H."/>
            <person name="Hill T."/>
            <person name="Kim W.T."/>
            <person name="Pai H.S."/>
            <person name="Ahn H.K."/>
            <person name="Yeam I."/>
            <person name="Giovannoni J.J."/>
            <person name="Rose J.K."/>
            <person name="Sorensen I."/>
            <person name="Lee S.J."/>
            <person name="Kim R.W."/>
            <person name="Choi I.Y."/>
            <person name="Choi B.S."/>
            <person name="Lim J.S."/>
            <person name="Lee Y.H."/>
            <person name="Choi D."/>
        </authorList>
    </citation>
    <scope>NUCLEOTIDE SEQUENCE [LARGE SCALE GENOMIC DNA]</scope>
    <source>
        <strain evidence="4">cv. CM334</strain>
    </source>
</reference>